<accession>A0A9K3CPR7</accession>
<keyword evidence="2" id="KW-0732">Signal</keyword>
<dbReference type="GO" id="GO:0003924">
    <property type="term" value="F:GTPase activity"/>
    <property type="evidence" value="ECO:0007669"/>
    <property type="project" value="InterPro"/>
</dbReference>
<sequence length="620" mass="66417">MSRSAGILLAYICLCVVQYAVCDVMQALGHSTEGGFSLTPAPEFLSFLRDTLAGRPVQTVWVVGPNGQGKSQLINSMLQTMLGDSKAPLFPVSASIEPTTHGADVWDTPVCVYHSQIAQHYTIHPVGASECGEGAPAVLFIDTEGSESYETDSVFDQTMHTLAHLMADVIVYNTAWPYTFDITHLRELDTFTNMFLAAYPQFASTLPASVVWTVQKSDIGGQRYMENAEAAASASVATQESCAGNNATASVNDTPCILGIPCPLESRKAWLTLPSMSLTDMDPAYQTGIAQAVDRIGGMLQSRHHTPGAVGSGLSLANDLVSLLDTLSENPHCDEDISARISQSGVMNYTAALTSAAEAALSPLLPLHVSDMEERYLEVVGDTPLPGGVEQEQIEKVVSSVLARVASLNTDAGITRCRQVQDEVERYLADWNEEGVKRRFRSDEATRALDALRPLCLGVLSMETSQTIDRAIQRVEDARIDAVAGRYGVVLLGVALLAVATVRLRGKDGDSSEEGPQLEEEPYHEIVKENPSLVAETVEVGADGSDSEYQPDPVESETEEIDVSDTESEGGERESPSGQFQVHTRGDANKVIVNGSSTVGSTSDVVSEVSAGIETHIEST</sequence>
<feature type="signal peptide" evidence="2">
    <location>
        <begin position="1"/>
        <end position="22"/>
    </location>
</feature>
<protein>
    <recommendedName>
        <fullName evidence="3">Guanylate-binding protein N-terminal domain-containing protein</fullName>
    </recommendedName>
</protein>
<evidence type="ECO:0000313" key="5">
    <source>
        <dbReference type="Proteomes" id="UP000265618"/>
    </source>
</evidence>
<feature type="chain" id="PRO_5039942990" description="Guanylate-binding protein N-terminal domain-containing protein" evidence="2">
    <location>
        <begin position="23"/>
        <end position="620"/>
    </location>
</feature>
<dbReference type="AlphaFoldDB" id="A0A9K3CPR7"/>
<dbReference type="GO" id="GO:0005525">
    <property type="term" value="F:GTP binding"/>
    <property type="evidence" value="ECO:0007669"/>
    <property type="project" value="InterPro"/>
</dbReference>
<feature type="domain" description="Guanylate-binding protein N-terminal" evidence="3">
    <location>
        <begin position="52"/>
        <end position="193"/>
    </location>
</feature>
<feature type="compositionally biased region" description="Low complexity" evidence="1">
    <location>
        <begin position="591"/>
        <end position="604"/>
    </location>
</feature>
<keyword evidence="5" id="KW-1185">Reference proteome</keyword>
<dbReference type="Pfam" id="PF02263">
    <property type="entry name" value="GBP"/>
    <property type="match status" value="1"/>
</dbReference>
<dbReference type="OrthoDB" id="7788754at2759"/>
<dbReference type="EMBL" id="BDIP01000138">
    <property type="protein sequence ID" value="GIQ80286.1"/>
    <property type="molecule type" value="Genomic_DNA"/>
</dbReference>
<dbReference type="PANTHER" id="PTHR10751">
    <property type="entry name" value="GUANYLATE BINDING PROTEIN"/>
    <property type="match status" value="1"/>
</dbReference>
<evidence type="ECO:0000256" key="2">
    <source>
        <dbReference type="SAM" id="SignalP"/>
    </source>
</evidence>
<dbReference type="InterPro" id="IPR027417">
    <property type="entry name" value="P-loop_NTPase"/>
</dbReference>
<dbReference type="InterPro" id="IPR015894">
    <property type="entry name" value="Guanylate-bd_N"/>
</dbReference>
<name>A0A9K3CPR7_9EUKA</name>
<proteinExistence type="predicted"/>
<evidence type="ECO:0000256" key="1">
    <source>
        <dbReference type="SAM" id="MobiDB-lite"/>
    </source>
</evidence>
<comment type="caution">
    <text evidence="4">The sequence shown here is derived from an EMBL/GenBank/DDBJ whole genome shotgun (WGS) entry which is preliminary data.</text>
</comment>
<evidence type="ECO:0000259" key="3">
    <source>
        <dbReference type="Pfam" id="PF02263"/>
    </source>
</evidence>
<dbReference type="SUPFAM" id="SSF52540">
    <property type="entry name" value="P-loop containing nucleoside triphosphate hydrolases"/>
    <property type="match status" value="1"/>
</dbReference>
<organism evidence="4 5">
    <name type="scientific">Kipferlia bialata</name>
    <dbReference type="NCBI Taxonomy" id="797122"/>
    <lineage>
        <taxon>Eukaryota</taxon>
        <taxon>Metamonada</taxon>
        <taxon>Carpediemonas-like organisms</taxon>
        <taxon>Kipferlia</taxon>
    </lineage>
</organism>
<reference evidence="4 5" key="1">
    <citation type="journal article" date="2018" name="PLoS ONE">
        <title>The draft genome of Kipferlia bialata reveals reductive genome evolution in fornicate parasites.</title>
        <authorList>
            <person name="Tanifuji G."/>
            <person name="Takabayashi S."/>
            <person name="Kume K."/>
            <person name="Takagi M."/>
            <person name="Nakayama T."/>
            <person name="Kamikawa R."/>
            <person name="Inagaki Y."/>
            <person name="Hashimoto T."/>
        </authorList>
    </citation>
    <scope>NUCLEOTIDE SEQUENCE [LARGE SCALE GENOMIC DNA]</scope>
    <source>
        <strain evidence="4">NY0173</strain>
    </source>
</reference>
<dbReference type="Proteomes" id="UP000265618">
    <property type="component" value="Unassembled WGS sequence"/>
</dbReference>
<dbReference type="Gene3D" id="3.40.50.300">
    <property type="entry name" value="P-loop containing nucleotide triphosphate hydrolases"/>
    <property type="match status" value="1"/>
</dbReference>
<gene>
    <name evidence="4" type="ORF">KIPB_001060</name>
</gene>
<feature type="region of interest" description="Disordered" evidence="1">
    <location>
        <begin position="542"/>
        <end position="604"/>
    </location>
</feature>
<feature type="compositionally biased region" description="Acidic residues" evidence="1">
    <location>
        <begin position="554"/>
        <end position="569"/>
    </location>
</feature>
<evidence type="ECO:0000313" key="4">
    <source>
        <dbReference type="EMBL" id="GIQ80286.1"/>
    </source>
</evidence>